<feature type="transmembrane region" description="Helical" evidence="1">
    <location>
        <begin position="104"/>
        <end position="129"/>
    </location>
</feature>
<feature type="transmembrane region" description="Helical" evidence="1">
    <location>
        <begin position="50"/>
        <end position="69"/>
    </location>
</feature>
<comment type="caution">
    <text evidence="2">The sequence shown here is derived from an EMBL/GenBank/DDBJ whole genome shotgun (WGS) entry which is preliminary data.</text>
</comment>
<keyword evidence="1" id="KW-0812">Transmembrane</keyword>
<name>A0ABV2FKV8_9STRE</name>
<evidence type="ECO:0000313" key="2">
    <source>
        <dbReference type="EMBL" id="MET3559179.1"/>
    </source>
</evidence>
<feature type="transmembrane region" description="Helical" evidence="1">
    <location>
        <begin position="24"/>
        <end position="41"/>
    </location>
</feature>
<dbReference type="EMBL" id="JBEPLO010000038">
    <property type="protein sequence ID" value="MET3559179.1"/>
    <property type="molecule type" value="Genomic_DNA"/>
</dbReference>
<organism evidence="2 3">
    <name type="scientific">Streptococcus rupicaprae</name>
    <dbReference type="NCBI Taxonomy" id="759619"/>
    <lineage>
        <taxon>Bacteria</taxon>
        <taxon>Bacillati</taxon>
        <taxon>Bacillota</taxon>
        <taxon>Bacilli</taxon>
        <taxon>Lactobacillales</taxon>
        <taxon>Streptococcaceae</taxon>
        <taxon>Streptococcus</taxon>
    </lineage>
</organism>
<evidence type="ECO:0000313" key="3">
    <source>
        <dbReference type="Proteomes" id="UP001549122"/>
    </source>
</evidence>
<dbReference type="RefSeq" id="WP_354366264.1">
    <property type="nucleotide sequence ID" value="NZ_JBEPLO010000038.1"/>
</dbReference>
<dbReference type="Proteomes" id="UP001549122">
    <property type="component" value="Unassembled WGS sequence"/>
</dbReference>
<keyword evidence="3" id="KW-1185">Reference proteome</keyword>
<gene>
    <name evidence="2" type="ORF">ABID29_002329</name>
</gene>
<reference evidence="2 3" key="1">
    <citation type="submission" date="2024-06" db="EMBL/GenBank/DDBJ databases">
        <title>Genomic Encyclopedia of Type Strains, Phase IV (KMG-IV): sequencing the most valuable type-strain genomes for metagenomic binning, comparative biology and taxonomic classification.</title>
        <authorList>
            <person name="Goeker M."/>
        </authorList>
    </citation>
    <scope>NUCLEOTIDE SEQUENCE [LARGE SCALE GENOMIC DNA]</scope>
    <source>
        <strain evidence="2 3">DSM 28303</strain>
    </source>
</reference>
<proteinExistence type="predicted"/>
<sequence>MKETKSKHIDLVQSIITRMAQNSFVIKGWMITIVVGLFLFLQNDNLKNNFLIYLFPIIGFWLLDSYYLWQERLYRKLYASLISDLKGDSDLKLSVEEFKNCTKYLSALFSITEILTYLPVTLSVFLILCSKN</sequence>
<accession>A0ABV2FKV8</accession>
<protein>
    <submittedName>
        <fullName evidence="2">Uncharacterized protein</fullName>
    </submittedName>
</protein>
<keyword evidence="1" id="KW-1133">Transmembrane helix</keyword>
<keyword evidence="1" id="KW-0472">Membrane</keyword>
<evidence type="ECO:0000256" key="1">
    <source>
        <dbReference type="SAM" id="Phobius"/>
    </source>
</evidence>